<dbReference type="AlphaFoldDB" id="A0A2K9PR91"/>
<keyword evidence="2 5" id="KW-0812">Transmembrane</keyword>
<sequence>MKLNKTLYWVSTVLLCLLMAYSASMYFTKTDMVKGFFENLNYPTYIVIPLAVLKVLGIAMILWRKSTWLTEWAYAGFFFDLVLATAAHHYAGHGVFGYSFYGLLLIFPSYFLGKQIRD</sequence>
<dbReference type="InterPro" id="IPR032808">
    <property type="entry name" value="DoxX"/>
</dbReference>
<proteinExistence type="predicted"/>
<name>A0A2K9PR91_9FLAO</name>
<accession>A0A2K9PR91</accession>
<evidence type="ECO:0000256" key="5">
    <source>
        <dbReference type="SAM" id="Phobius"/>
    </source>
</evidence>
<keyword evidence="7" id="KW-1185">Reference proteome</keyword>
<evidence type="ECO:0000256" key="4">
    <source>
        <dbReference type="ARBA" id="ARBA00023136"/>
    </source>
</evidence>
<keyword evidence="4 5" id="KW-0472">Membrane</keyword>
<evidence type="ECO:0000256" key="3">
    <source>
        <dbReference type="ARBA" id="ARBA00022989"/>
    </source>
</evidence>
<comment type="subcellular location">
    <subcellularLocation>
        <location evidence="1">Membrane</location>
        <topology evidence="1">Multi-pass membrane protein</topology>
    </subcellularLocation>
</comment>
<evidence type="ECO:0000256" key="1">
    <source>
        <dbReference type="ARBA" id="ARBA00004141"/>
    </source>
</evidence>
<evidence type="ECO:0000313" key="6">
    <source>
        <dbReference type="EMBL" id="AUP79556.1"/>
    </source>
</evidence>
<dbReference type="RefSeq" id="WP_102756210.1">
    <property type="nucleotide sequence ID" value="NZ_CP025791.1"/>
</dbReference>
<feature type="transmembrane region" description="Helical" evidence="5">
    <location>
        <begin position="72"/>
        <end position="90"/>
    </location>
</feature>
<dbReference type="OrthoDB" id="7960583at2"/>
<evidence type="ECO:0000313" key="7">
    <source>
        <dbReference type="Proteomes" id="UP000235826"/>
    </source>
</evidence>
<dbReference type="KEGG" id="fek:C1H87_12890"/>
<reference evidence="6 7" key="1">
    <citation type="submission" date="2018-01" db="EMBL/GenBank/DDBJ databases">
        <title>Complete genome sequence of Flavivirga eckloniae ECD14 isolated from seaweed Ecklonia cava.</title>
        <authorList>
            <person name="Lee J.H."/>
            <person name="Baik K.S."/>
            <person name="Seong C.N."/>
        </authorList>
    </citation>
    <scope>NUCLEOTIDE SEQUENCE [LARGE SCALE GENOMIC DNA]</scope>
    <source>
        <strain evidence="6 7">ECD14</strain>
    </source>
</reference>
<feature type="transmembrane region" description="Helical" evidence="5">
    <location>
        <begin position="42"/>
        <end position="63"/>
    </location>
</feature>
<feature type="transmembrane region" description="Helical" evidence="5">
    <location>
        <begin position="7"/>
        <end position="27"/>
    </location>
</feature>
<keyword evidence="3 5" id="KW-1133">Transmembrane helix</keyword>
<protein>
    <recommendedName>
        <fullName evidence="8">DoxX family protein</fullName>
    </recommendedName>
</protein>
<evidence type="ECO:0000256" key="2">
    <source>
        <dbReference type="ARBA" id="ARBA00022692"/>
    </source>
</evidence>
<feature type="transmembrane region" description="Helical" evidence="5">
    <location>
        <begin position="96"/>
        <end position="113"/>
    </location>
</feature>
<dbReference type="Proteomes" id="UP000235826">
    <property type="component" value="Chromosome"/>
</dbReference>
<evidence type="ECO:0008006" key="8">
    <source>
        <dbReference type="Google" id="ProtNLM"/>
    </source>
</evidence>
<organism evidence="6 7">
    <name type="scientific">Flavivirga eckloniae</name>
    <dbReference type="NCBI Taxonomy" id="1803846"/>
    <lineage>
        <taxon>Bacteria</taxon>
        <taxon>Pseudomonadati</taxon>
        <taxon>Bacteroidota</taxon>
        <taxon>Flavobacteriia</taxon>
        <taxon>Flavobacteriales</taxon>
        <taxon>Flavobacteriaceae</taxon>
        <taxon>Flavivirga</taxon>
    </lineage>
</organism>
<dbReference type="Pfam" id="PF13564">
    <property type="entry name" value="DoxX_2"/>
    <property type="match status" value="1"/>
</dbReference>
<dbReference type="EMBL" id="CP025791">
    <property type="protein sequence ID" value="AUP79556.1"/>
    <property type="molecule type" value="Genomic_DNA"/>
</dbReference>
<gene>
    <name evidence="6" type="ORF">C1H87_12890</name>
</gene>
<dbReference type="GO" id="GO:0016020">
    <property type="term" value="C:membrane"/>
    <property type="evidence" value="ECO:0007669"/>
    <property type="project" value="UniProtKB-SubCell"/>
</dbReference>